<feature type="transmembrane region" description="Helical" evidence="2">
    <location>
        <begin position="20"/>
        <end position="42"/>
    </location>
</feature>
<keyword evidence="2" id="KW-0472">Membrane</keyword>
<keyword evidence="5" id="KW-1185">Reference proteome</keyword>
<name>A0ABT8IVQ9_9MICO</name>
<dbReference type="Gene3D" id="3.20.20.190">
    <property type="entry name" value="Phosphatidylinositol (PI) phosphodiesterase"/>
    <property type="match status" value="1"/>
</dbReference>
<protein>
    <submittedName>
        <fullName evidence="4">Glycerophosphodiester phosphodiesterase family protein</fullName>
    </submittedName>
</protein>
<organism evidence="4 5">
    <name type="scientific">Leifsonia virtsii</name>
    <dbReference type="NCBI Taxonomy" id="3035915"/>
    <lineage>
        <taxon>Bacteria</taxon>
        <taxon>Bacillati</taxon>
        <taxon>Actinomycetota</taxon>
        <taxon>Actinomycetes</taxon>
        <taxon>Micrococcales</taxon>
        <taxon>Microbacteriaceae</taxon>
        <taxon>Leifsonia</taxon>
    </lineage>
</organism>
<accession>A0ABT8IVQ9</accession>
<dbReference type="SUPFAM" id="SSF51695">
    <property type="entry name" value="PLC-like phosphodiesterases"/>
    <property type="match status" value="1"/>
</dbReference>
<gene>
    <name evidence="4" type="ORF">P5G59_07055</name>
</gene>
<feature type="region of interest" description="Disordered" evidence="1">
    <location>
        <begin position="41"/>
        <end position="65"/>
    </location>
</feature>
<dbReference type="Proteomes" id="UP001174210">
    <property type="component" value="Unassembled WGS sequence"/>
</dbReference>
<dbReference type="PANTHER" id="PTHR43805">
    <property type="entry name" value="GLYCEROPHOSPHORYL DIESTER PHOSPHODIESTERASE"/>
    <property type="match status" value="1"/>
</dbReference>
<keyword evidence="2" id="KW-1133">Transmembrane helix</keyword>
<dbReference type="Pfam" id="PF03009">
    <property type="entry name" value="GDPD"/>
    <property type="match status" value="1"/>
</dbReference>
<evidence type="ECO:0000256" key="1">
    <source>
        <dbReference type="SAM" id="MobiDB-lite"/>
    </source>
</evidence>
<dbReference type="PROSITE" id="PS51318">
    <property type="entry name" value="TAT"/>
    <property type="match status" value="1"/>
</dbReference>
<evidence type="ECO:0000259" key="3">
    <source>
        <dbReference type="PROSITE" id="PS51704"/>
    </source>
</evidence>
<reference evidence="4" key="1">
    <citation type="submission" date="2023-03" db="EMBL/GenBank/DDBJ databases">
        <title>MT1 and MT2 Draft Genomes of Novel Species.</title>
        <authorList>
            <person name="Venkateswaran K."/>
        </authorList>
    </citation>
    <scope>NUCLEOTIDE SEQUENCE</scope>
    <source>
        <strain evidence="4">F6_8S_P_1A</strain>
    </source>
</reference>
<evidence type="ECO:0000256" key="2">
    <source>
        <dbReference type="SAM" id="Phobius"/>
    </source>
</evidence>
<proteinExistence type="predicted"/>
<dbReference type="EMBL" id="JAROCB010000002">
    <property type="protein sequence ID" value="MDN4596891.1"/>
    <property type="molecule type" value="Genomic_DNA"/>
</dbReference>
<dbReference type="RefSeq" id="WP_301217329.1">
    <property type="nucleotide sequence ID" value="NZ_JAROCB010000002.1"/>
</dbReference>
<dbReference type="InterPro" id="IPR030395">
    <property type="entry name" value="GP_PDE_dom"/>
</dbReference>
<feature type="domain" description="GP-PDE" evidence="3">
    <location>
        <begin position="81"/>
        <end position="318"/>
    </location>
</feature>
<dbReference type="PROSITE" id="PS51704">
    <property type="entry name" value="GP_PDE"/>
    <property type="match status" value="1"/>
</dbReference>
<evidence type="ECO:0000313" key="5">
    <source>
        <dbReference type="Proteomes" id="UP001174210"/>
    </source>
</evidence>
<dbReference type="PANTHER" id="PTHR43805:SF1">
    <property type="entry name" value="GP-PDE DOMAIN-CONTAINING PROTEIN"/>
    <property type="match status" value="1"/>
</dbReference>
<dbReference type="InterPro" id="IPR017946">
    <property type="entry name" value="PLC-like_Pdiesterase_TIM-brl"/>
</dbReference>
<keyword evidence="2" id="KW-0812">Transmembrane</keyword>
<comment type="caution">
    <text evidence="4">The sequence shown here is derived from an EMBL/GenBank/DDBJ whole genome shotgun (WGS) entry which is preliminary data.</text>
</comment>
<sequence length="318" mass="33996">MPEDQQPSPPDDKRPTRRTLVAFVVGAGVVAGAGALATQLLGGGPQKTPPSRTLTPHATATAATGQRTDGLLVDRLLQRPGFTVAHRGGSLDWPEMSMEAYRQSVLLGVNALEISLARTSDGVWFGLHDATLDRTSGTTGFVAAQHSWAKVQAHRITAAETNAPQQPPQPYLRFEDLVSAYGRTHTIFVDPKVVPTDHLGELFALMSALPDPTGTFVAKGYCTAQAWPVDAAARGYRTWGYYYGSELAADPSMLTTTQARWSWLGLDYEATADAWRTLNATGKPVLAHIVPSRAKADRALSLGAAGLVVSGVREVLAR</sequence>
<dbReference type="InterPro" id="IPR006311">
    <property type="entry name" value="TAT_signal"/>
</dbReference>
<evidence type="ECO:0000313" key="4">
    <source>
        <dbReference type="EMBL" id="MDN4596891.1"/>
    </source>
</evidence>